<reference evidence="2" key="1">
    <citation type="submission" date="2020-11" db="EMBL/GenBank/DDBJ databases">
        <title>Sequencing the genomes of 1000 actinobacteria strains.</title>
        <authorList>
            <person name="Klenk H.-P."/>
        </authorList>
    </citation>
    <scope>NUCLEOTIDE SEQUENCE</scope>
    <source>
        <strain evidence="2">DSM 45356</strain>
    </source>
</reference>
<evidence type="ECO:0008006" key="4">
    <source>
        <dbReference type="Google" id="ProtNLM"/>
    </source>
</evidence>
<comment type="caution">
    <text evidence="2">The sequence shown here is derived from an EMBL/GenBank/DDBJ whole genome shotgun (WGS) entry which is preliminary data.</text>
</comment>
<organism evidence="2 3">
    <name type="scientific">Longispora fulva</name>
    <dbReference type="NCBI Taxonomy" id="619741"/>
    <lineage>
        <taxon>Bacteria</taxon>
        <taxon>Bacillati</taxon>
        <taxon>Actinomycetota</taxon>
        <taxon>Actinomycetes</taxon>
        <taxon>Micromonosporales</taxon>
        <taxon>Micromonosporaceae</taxon>
        <taxon>Longispora</taxon>
    </lineage>
</organism>
<sequence length="314" mass="31709">MRVTRVRLWMFAAGVLLAGQGMLASPAAALAAHPLSINTSAANGTVVGTSMDCPSGTLDLTRHFTAGASLASGAFSSLTGQESVDLQVLTGTTQAALRGTDSRVTLTNARGSVVLALSAGSCASPTLMLSGDTVKGNGTWTVVTDNTATNAYRGATGAGTFALNADLGAGAANPWTLALSGFITVEQPDVTVSTRARWGNLGLDYTSRILTVEYRIANAGPGDAFGVKLLDAAPTPASVVELGPLPQTLGTVRAGRTATALVRYRLPLGSPPCAVLVLGCRFTTAPQVAVADALDDGGTQSSQVQVVAPLLPVG</sequence>
<keyword evidence="1" id="KW-0732">Signal</keyword>
<evidence type="ECO:0000256" key="1">
    <source>
        <dbReference type="SAM" id="SignalP"/>
    </source>
</evidence>
<dbReference type="RefSeq" id="WP_197003825.1">
    <property type="nucleotide sequence ID" value="NZ_BONS01000016.1"/>
</dbReference>
<dbReference type="EMBL" id="JADOUF010000001">
    <property type="protein sequence ID" value="MBG6136908.1"/>
    <property type="molecule type" value="Genomic_DNA"/>
</dbReference>
<dbReference type="Proteomes" id="UP000622552">
    <property type="component" value="Unassembled WGS sequence"/>
</dbReference>
<accession>A0A8J7GAQ8</accession>
<proteinExistence type="predicted"/>
<gene>
    <name evidence="2" type="ORF">IW245_003102</name>
</gene>
<protein>
    <recommendedName>
        <fullName evidence="4">DUF11 domain-containing protein</fullName>
    </recommendedName>
</protein>
<dbReference type="AlphaFoldDB" id="A0A8J7GAQ8"/>
<feature type="chain" id="PRO_5035193429" description="DUF11 domain-containing protein" evidence="1">
    <location>
        <begin position="32"/>
        <end position="314"/>
    </location>
</feature>
<feature type="signal peptide" evidence="1">
    <location>
        <begin position="1"/>
        <end position="31"/>
    </location>
</feature>
<name>A0A8J7GAQ8_9ACTN</name>
<evidence type="ECO:0000313" key="3">
    <source>
        <dbReference type="Proteomes" id="UP000622552"/>
    </source>
</evidence>
<evidence type="ECO:0000313" key="2">
    <source>
        <dbReference type="EMBL" id="MBG6136908.1"/>
    </source>
</evidence>
<keyword evidence="3" id="KW-1185">Reference proteome</keyword>